<accession>A0AAQ3NZR3</accession>
<organism evidence="10 11">
    <name type="scientific">Vigna mungo</name>
    <name type="common">Black gram</name>
    <name type="synonym">Phaseolus mungo</name>
    <dbReference type="NCBI Taxonomy" id="3915"/>
    <lineage>
        <taxon>Eukaryota</taxon>
        <taxon>Viridiplantae</taxon>
        <taxon>Streptophyta</taxon>
        <taxon>Embryophyta</taxon>
        <taxon>Tracheophyta</taxon>
        <taxon>Spermatophyta</taxon>
        <taxon>Magnoliopsida</taxon>
        <taxon>eudicotyledons</taxon>
        <taxon>Gunneridae</taxon>
        <taxon>Pentapetalae</taxon>
        <taxon>rosids</taxon>
        <taxon>fabids</taxon>
        <taxon>Fabales</taxon>
        <taxon>Fabaceae</taxon>
        <taxon>Papilionoideae</taxon>
        <taxon>50 kb inversion clade</taxon>
        <taxon>NPAAA clade</taxon>
        <taxon>indigoferoid/millettioid clade</taxon>
        <taxon>Phaseoleae</taxon>
        <taxon>Vigna</taxon>
    </lineage>
</organism>
<dbReference type="EMBL" id="CP144698">
    <property type="protein sequence ID" value="WVZ17922.1"/>
    <property type="molecule type" value="Genomic_DNA"/>
</dbReference>
<keyword evidence="5" id="KW-0255">Endonuclease</keyword>
<dbReference type="Gene3D" id="2.40.70.10">
    <property type="entry name" value="Acid Proteases"/>
    <property type="match status" value="1"/>
</dbReference>
<dbReference type="PANTHER" id="PTHR37984">
    <property type="entry name" value="PROTEIN CBG26694"/>
    <property type="match status" value="1"/>
</dbReference>
<dbReference type="PANTHER" id="PTHR37984:SF5">
    <property type="entry name" value="PROTEIN NYNRIN-LIKE"/>
    <property type="match status" value="1"/>
</dbReference>
<dbReference type="InterPro" id="IPR041373">
    <property type="entry name" value="RT_RNaseH"/>
</dbReference>
<reference evidence="10 11" key="1">
    <citation type="journal article" date="2023" name="Life. Sci Alliance">
        <title>Evolutionary insights into 3D genome organization and epigenetic landscape of Vigna mungo.</title>
        <authorList>
            <person name="Junaid A."/>
            <person name="Singh B."/>
            <person name="Bhatia S."/>
        </authorList>
    </citation>
    <scope>NUCLEOTIDE SEQUENCE [LARGE SCALE GENOMIC DNA]</scope>
    <source>
        <strain evidence="10">Urdbean</strain>
    </source>
</reference>
<name>A0AAQ3NZR3_VIGMU</name>
<dbReference type="PROSITE" id="PS50994">
    <property type="entry name" value="INTEGRASE"/>
    <property type="match status" value="1"/>
</dbReference>
<feature type="region of interest" description="Disordered" evidence="8">
    <location>
        <begin position="448"/>
        <end position="507"/>
    </location>
</feature>
<protein>
    <recommendedName>
        <fullName evidence="1">RNA-directed DNA polymerase</fullName>
        <ecNumber evidence="1">2.7.7.49</ecNumber>
    </recommendedName>
</protein>
<feature type="region of interest" description="Disordered" evidence="8">
    <location>
        <begin position="366"/>
        <end position="391"/>
    </location>
</feature>
<keyword evidence="11" id="KW-1185">Reference proteome</keyword>
<gene>
    <name evidence="10" type="ORF">V8G54_010904</name>
</gene>
<dbReference type="GO" id="GO:0015074">
    <property type="term" value="P:DNA integration"/>
    <property type="evidence" value="ECO:0007669"/>
    <property type="project" value="InterPro"/>
</dbReference>
<dbReference type="FunFam" id="3.10.20.370:FF:000001">
    <property type="entry name" value="Retrovirus-related Pol polyprotein from transposon 17.6-like protein"/>
    <property type="match status" value="1"/>
</dbReference>
<dbReference type="Gene3D" id="3.30.70.270">
    <property type="match status" value="1"/>
</dbReference>
<dbReference type="GO" id="GO:0004519">
    <property type="term" value="F:endonuclease activity"/>
    <property type="evidence" value="ECO:0007669"/>
    <property type="project" value="UniProtKB-KW"/>
</dbReference>
<evidence type="ECO:0000256" key="6">
    <source>
        <dbReference type="ARBA" id="ARBA00022801"/>
    </source>
</evidence>
<dbReference type="Gene3D" id="3.10.10.10">
    <property type="entry name" value="HIV Type 1 Reverse Transcriptase, subunit A, domain 1"/>
    <property type="match status" value="1"/>
</dbReference>
<dbReference type="CDD" id="cd01647">
    <property type="entry name" value="RT_LTR"/>
    <property type="match status" value="1"/>
</dbReference>
<dbReference type="CDD" id="cd00303">
    <property type="entry name" value="retropepsin_like"/>
    <property type="match status" value="1"/>
</dbReference>
<dbReference type="Gene3D" id="3.10.20.370">
    <property type="match status" value="1"/>
</dbReference>
<dbReference type="GO" id="GO:0003676">
    <property type="term" value="F:nucleic acid binding"/>
    <property type="evidence" value="ECO:0007669"/>
    <property type="project" value="InterPro"/>
</dbReference>
<dbReference type="Gene3D" id="3.30.420.10">
    <property type="entry name" value="Ribonuclease H-like superfamily/Ribonuclease H"/>
    <property type="match status" value="1"/>
</dbReference>
<dbReference type="InterPro" id="IPR012337">
    <property type="entry name" value="RNaseH-like_sf"/>
</dbReference>
<dbReference type="InterPro" id="IPR043502">
    <property type="entry name" value="DNA/RNA_pol_sf"/>
</dbReference>
<dbReference type="InterPro" id="IPR021109">
    <property type="entry name" value="Peptidase_aspartic_dom_sf"/>
</dbReference>
<keyword evidence="7" id="KW-0695">RNA-directed DNA polymerase</keyword>
<dbReference type="Pfam" id="PF17917">
    <property type="entry name" value="RT_RNaseH"/>
    <property type="match status" value="1"/>
</dbReference>
<evidence type="ECO:0000256" key="2">
    <source>
        <dbReference type="ARBA" id="ARBA00022679"/>
    </source>
</evidence>
<feature type="compositionally biased region" description="Low complexity" evidence="8">
    <location>
        <begin position="481"/>
        <end position="495"/>
    </location>
</feature>
<keyword evidence="3" id="KW-0548">Nucleotidyltransferase</keyword>
<evidence type="ECO:0000259" key="9">
    <source>
        <dbReference type="PROSITE" id="PS50994"/>
    </source>
</evidence>
<dbReference type="InterPro" id="IPR043128">
    <property type="entry name" value="Rev_trsase/Diguanyl_cyclase"/>
</dbReference>
<dbReference type="Pfam" id="PF00078">
    <property type="entry name" value="RVT_1"/>
    <property type="match status" value="1"/>
</dbReference>
<evidence type="ECO:0000313" key="10">
    <source>
        <dbReference type="EMBL" id="WVZ17922.1"/>
    </source>
</evidence>
<dbReference type="EC" id="2.7.7.49" evidence="1"/>
<evidence type="ECO:0000256" key="8">
    <source>
        <dbReference type="SAM" id="MobiDB-lite"/>
    </source>
</evidence>
<dbReference type="Gene3D" id="1.10.340.70">
    <property type="match status" value="1"/>
</dbReference>
<dbReference type="InterPro" id="IPR001584">
    <property type="entry name" value="Integrase_cat-core"/>
</dbReference>
<evidence type="ECO:0000256" key="5">
    <source>
        <dbReference type="ARBA" id="ARBA00022759"/>
    </source>
</evidence>
<feature type="domain" description="Integrase catalytic" evidence="9">
    <location>
        <begin position="1420"/>
        <end position="1593"/>
    </location>
</feature>
<dbReference type="SUPFAM" id="SSF53098">
    <property type="entry name" value="Ribonuclease H-like"/>
    <property type="match status" value="1"/>
</dbReference>
<dbReference type="InterPro" id="IPR050951">
    <property type="entry name" value="Retrovirus_Pol_polyprotein"/>
</dbReference>
<sequence>MTRANPGEFYQINPEVERSLREVRRNLKLVCSTEGTLPTYEAIPLSSSPVTNIPSNPLPDSNPTRMAQRTIRQLATSHNTVTRSNIQYPDEEWDLRPDLLNALPKFNGLSRENPHKHLRQIHMLCENFRYPRIKIESLKMRAFPFTLQGTAQDWWYYLSAQITNWKTIERLFLEKYFPASRLSAIRREIQDIRQRDRENLSEYWERFKKPCASCPQLKMKDFILSFYEGLSPTDRSWADAASGGSFLHRSPEDGIDLIERKTVNNQQYETRENSVTLLKGVHEIENGVVNGRRIDERLNNLESKLDKIASLFKTSAPQIAKKCGICISTDHYTDECPSLMETTTENPSQAFAANMFGGNRPYQNYHDSSSNRYQQNRQPYVPPQQMQQSQPEMSLQDFMKTMLEHNSEIKKSIVELTQRVDKLETKESNKLPAKTVINPRNVNAITLRTEHEDKEEEEAQIDDNGGPSESSPETATEKSRLVSSNSSSKNSSSSYSPPPPYPNRLKPRNKKMEELDQEILNTFKKVEINIPLLDAVKQIPKYAKFLKELCTNKRRIRDNEVVNLGRNVSSLVKKHIEIPRKCKDPSMFFVPCVIGNSKFDNAMLDLGASINVMPLSVFTSLSLGPLKTTGVVIQLANCSTVNPAGVLEDVLVRVDKLIFPADFYILDMKDEEGIKSSTIILGRPFMMTARTKIDVHVGTLTMEIGDEKVHFNVLEAMKHPLEEHSLFCIDLLSEIVNNFSVSVLDVFSTFSPSKDFSFSKMSCQILDDKDNCKIGDIEDAVSIYDTSVASECDAEVAEITLGSKILPSVVQPPVLELKPLPSHLKYAYLERDGKLPVIISALLTDEDHKKAIGWTLANIPGISRSFCMHKILFEEDAKPVRQPQRRLNPQLMEVVKKEVTKLLQHVLSIRLLTTLWVSPVHVVPKKSGITVVKNEKDELIPTRIQNSWRVCIDYRRLNQVTQKDHFPLSFMDQMLDRLADGFSGYFQICIAPEDQHKTTFTCPFGTYAYRKMPFGLCNAPGTFQRWMLSIFTDLLERCIKVFMDDFSVYGSSFDNRLANLARVLQRCEETNLVLNFEKCHFMVEQGIVLGHVVSRNGISVDPTNIDVISQLPCPSSVREDVSFDFGEKCKAAFDSLKRATTTPIIQPPYWTLPFELMCDASNFAMGAVLAQRDEKQPHVIYYASRTLDTAQANYTTTEKELLAVVFALDKFRSYILGSKVIVYTNYAALKFLLKKADSKPRSIIWMLLLQEFDIEIRDRNEAHNLVADHLSRIEKEDEIPIQDDFPDEVLLSLTSVKGMYPEPWFADIINYLAVSAIPPSFSKSERAKLKSEAKYYVWDEPFLWRIGSDQVVRRCVPDIEIPYVLEFCHSSPFGGHYVMQRTGRKVLDCGLYWPTIFKDARRTYENCEQCQRAARSITRREEMPQQAMLYCEVFDIWGIDFMGPFPSSSGFCYILLAVDYVSKWVEAIATRTNDAQVVMSSVRSNIFCRFRIPRAIVSDQGTHFCNKLLENMLKKYGVTHRIATPYHPQTNGQAEVSNREIKKILQTLVNPNRKDWAARLDDALWAHRTAYKAPIDRHACHLLVEIQHRAYWAVKACNLDMDGVGTERKLQLQELEEIRLTAYENSKFYKEKTKKFHDQKLMIKKDFNIGQKVLLYKSMVGPMSGKLRSKWEGPFIITQVFPYGAVEIKEESFDRIFKVNGHRLRTFKENQDMLNNTMDAVNLTTPTLLSP</sequence>
<evidence type="ECO:0000256" key="7">
    <source>
        <dbReference type="ARBA" id="ARBA00022918"/>
    </source>
</evidence>
<dbReference type="InterPro" id="IPR000477">
    <property type="entry name" value="RT_dom"/>
</dbReference>
<evidence type="ECO:0000313" key="11">
    <source>
        <dbReference type="Proteomes" id="UP001374535"/>
    </source>
</evidence>
<evidence type="ECO:0000256" key="4">
    <source>
        <dbReference type="ARBA" id="ARBA00022722"/>
    </source>
</evidence>
<evidence type="ECO:0000256" key="1">
    <source>
        <dbReference type="ARBA" id="ARBA00012493"/>
    </source>
</evidence>
<dbReference type="Pfam" id="PF03732">
    <property type="entry name" value="Retrotrans_gag"/>
    <property type="match status" value="1"/>
</dbReference>
<dbReference type="CDD" id="cd09274">
    <property type="entry name" value="RNase_HI_RT_Ty3"/>
    <property type="match status" value="1"/>
</dbReference>
<dbReference type="InterPro" id="IPR036397">
    <property type="entry name" value="RNaseH_sf"/>
</dbReference>
<dbReference type="Pfam" id="PF00665">
    <property type="entry name" value="rve"/>
    <property type="match status" value="1"/>
</dbReference>
<dbReference type="GO" id="GO:0003964">
    <property type="term" value="F:RNA-directed DNA polymerase activity"/>
    <property type="evidence" value="ECO:0007669"/>
    <property type="project" value="UniProtKB-KW"/>
</dbReference>
<keyword evidence="6" id="KW-0378">Hydrolase</keyword>
<dbReference type="InterPro" id="IPR005162">
    <property type="entry name" value="Retrotrans_gag_dom"/>
</dbReference>
<proteinExistence type="predicted"/>
<dbReference type="Proteomes" id="UP001374535">
    <property type="component" value="Chromosome 3"/>
</dbReference>
<dbReference type="Pfam" id="PF17921">
    <property type="entry name" value="Integrase_H2C2"/>
    <property type="match status" value="1"/>
</dbReference>
<keyword evidence="4" id="KW-0540">Nuclease</keyword>
<feature type="compositionally biased region" description="Polar residues" evidence="8">
    <location>
        <begin position="366"/>
        <end position="377"/>
    </location>
</feature>
<evidence type="ECO:0000256" key="3">
    <source>
        <dbReference type="ARBA" id="ARBA00022695"/>
    </source>
</evidence>
<keyword evidence="2" id="KW-0808">Transferase</keyword>
<dbReference type="InterPro" id="IPR041588">
    <property type="entry name" value="Integrase_H2C2"/>
</dbReference>
<dbReference type="GO" id="GO:0016787">
    <property type="term" value="F:hydrolase activity"/>
    <property type="evidence" value="ECO:0007669"/>
    <property type="project" value="UniProtKB-KW"/>
</dbReference>
<dbReference type="SUPFAM" id="SSF56672">
    <property type="entry name" value="DNA/RNA polymerases"/>
    <property type="match status" value="1"/>
</dbReference>